<feature type="compositionally biased region" description="Polar residues" evidence="1">
    <location>
        <begin position="547"/>
        <end position="562"/>
    </location>
</feature>
<feature type="compositionally biased region" description="Polar residues" evidence="1">
    <location>
        <begin position="292"/>
        <end position="314"/>
    </location>
</feature>
<organism evidence="2 3">
    <name type="scientific">Cotesia congregata</name>
    <name type="common">Parasitoid wasp</name>
    <name type="synonym">Apanteles congregatus</name>
    <dbReference type="NCBI Taxonomy" id="51543"/>
    <lineage>
        <taxon>Eukaryota</taxon>
        <taxon>Metazoa</taxon>
        <taxon>Ecdysozoa</taxon>
        <taxon>Arthropoda</taxon>
        <taxon>Hexapoda</taxon>
        <taxon>Insecta</taxon>
        <taxon>Pterygota</taxon>
        <taxon>Neoptera</taxon>
        <taxon>Endopterygota</taxon>
        <taxon>Hymenoptera</taxon>
        <taxon>Apocrita</taxon>
        <taxon>Ichneumonoidea</taxon>
        <taxon>Braconidae</taxon>
        <taxon>Microgastrinae</taxon>
        <taxon>Cotesia</taxon>
    </lineage>
</organism>
<feature type="compositionally biased region" description="Low complexity" evidence="1">
    <location>
        <begin position="1244"/>
        <end position="1265"/>
    </location>
</feature>
<evidence type="ECO:0000313" key="2">
    <source>
        <dbReference type="EMBL" id="CAG5076116.1"/>
    </source>
</evidence>
<feature type="compositionally biased region" description="Polar residues" evidence="1">
    <location>
        <begin position="1222"/>
        <end position="1243"/>
    </location>
</feature>
<evidence type="ECO:0000256" key="1">
    <source>
        <dbReference type="SAM" id="MobiDB-lite"/>
    </source>
</evidence>
<evidence type="ECO:0008006" key="4">
    <source>
        <dbReference type="Google" id="ProtNLM"/>
    </source>
</evidence>
<reference evidence="2" key="1">
    <citation type="submission" date="2021-04" db="EMBL/GenBank/DDBJ databases">
        <authorList>
            <person name="Chebbi M.A.C M."/>
        </authorList>
    </citation>
    <scope>NUCLEOTIDE SEQUENCE</scope>
</reference>
<feature type="compositionally biased region" description="Basic and acidic residues" evidence="1">
    <location>
        <begin position="644"/>
        <end position="653"/>
    </location>
</feature>
<feature type="compositionally biased region" description="Basic and acidic residues" evidence="1">
    <location>
        <begin position="1289"/>
        <end position="1298"/>
    </location>
</feature>
<feature type="compositionally biased region" description="Basic residues" evidence="1">
    <location>
        <begin position="223"/>
        <end position="241"/>
    </location>
</feature>
<feature type="region of interest" description="Disordered" evidence="1">
    <location>
        <begin position="1159"/>
        <end position="1299"/>
    </location>
</feature>
<feature type="compositionally biased region" description="Basic and acidic residues" evidence="1">
    <location>
        <begin position="327"/>
        <end position="357"/>
    </location>
</feature>
<dbReference type="OrthoDB" id="7608935at2759"/>
<sequence length="1378" mass="155072">MDDFYDTDLEARLYAEVHYTNDSYSEGNIDPRALAPEGDVPPGSIRSYAKKTGMIPKKHRALIDGPRTVGNHRMQEPAPRQEFSSPRFASPNPSRLNIPISSRLGPPISTGFTPLDSNRPNLFGNYPPDYPRSGHLLDPTAINFDNSRLPPYMYNQAPNFQLNPYASDNFNLNLLDPYSSPRQDLPHFNQPDFIRLTHSSPNRSKAQSRKDSHMANLKDFAKKVRNRRKREKTRKNRKLFKGNKNSIAEINSSTPRKNPDRAARCPDLNKSGDGTKDVVNLDDSIEVVEIQESANDNLTQSNLESQVGNDEMSQGESVDDLDDSEESLDKSEGKLDDNLDKSGDGLEKSDNSDKSKNLDTPNSKGENLKTPNRNLDKFNKNLDQSSKNLDKSNDNLKTPSKNLDKSNQNLDKTNNLNKSDENLTPSKNLDKSNKNQDKSDEILTPSKNMDKSNKNSDKSNRTPEKSGHNYVKSKTLEPPNKSPEKSDGNSKTPSKNVDKSNPNLDKPDENLDKSNSPQKSGTPENKDTNMISKSSPEPSSKDKNSKYNIKSPSKFSKSMATLDSSSDSDSDESIFEVPAKDDPKVLETITDTTEATASTTTTIISEDSGGKSRQSASKSLDSDKKRPRDESRNRDNSLKPIKVPRSDKSKDNTSFEEYVSKPMPVTLKAFYTDYRSSGCMNDVIDVQHKMSRNPNLWAILDADLVCRGGDKRLRCSFCHQPGHKRENCPDKKKPTLCHIMGHLKTNCPDLWRRYHQTTTSEGVNIPPDLREVLKPSHKLYCCNCTRRGHESSTCSRYRWSSHFPSPISVTSYTEGPSYPIIEPVEIPPEIPIPPEVPIPLEAPTPPEVPIPPQVPDPPAREEILFHYQNYRVIPEDWCSDTIYPLEIPNISYDLESSKNHVPRFLTKHFPEGCHCYIYVHIKLRVPDKLVVELKTPSAPSTLELKKLMVQWMSRRKEDRNKMTLTQRLPVNKALLLKALLDKFYDFITNSSFRGLLAYDFEVEKRTSFLSSKMESCRVNSIQASKFKNRLKAVEPRYLKKLICSLYNFKLAPSAEAIINDFQKLLSLLSSDNAWEGDHGRDSLVPQAMYMSFCWFNFELFTLHLSDYLVHAKNLLLERIEQLKMRNIKQHMWAPEMGLELMFKRSQRVNFLSEGFKPGVLKPNKIKERHRQLARGMQTRANARTKNKRNKNNSNNDSKNSESGNDDSSWNNDSSQNIGGSGNNDSFKNTGGSGNNKSFKNTSGSWNNESSKNASSSGNSGSSRNTGGSGNGGSSKNIAGFGNSGFKNSDGSRKPKEKPTSLIVDGKINLEILQREKLACRAQAAVDLAKKHGLRDYADRAELMVRKIKSGGMVKKNAIEQLWSLLVKELRGNNISVQN</sequence>
<accession>A0A8J2H0H1</accession>
<feature type="compositionally biased region" description="Basic and acidic residues" evidence="1">
    <location>
        <begin position="448"/>
        <end position="467"/>
    </location>
</feature>
<feature type="compositionally biased region" description="Basic and acidic residues" evidence="1">
    <location>
        <begin position="620"/>
        <end position="637"/>
    </location>
</feature>
<gene>
    <name evidence="2" type="ORF">HICCMSTLAB_LOCUS2097</name>
</gene>
<dbReference type="EMBL" id="CAJNRD030001116">
    <property type="protein sequence ID" value="CAG5076116.1"/>
    <property type="molecule type" value="Genomic_DNA"/>
</dbReference>
<protein>
    <recommendedName>
        <fullName evidence="4">CCHC-type domain-containing protein</fullName>
    </recommendedName>
</protein>
<feature type="compositionally biased region" description="Acidic residues" evidence="1">
    <location>
        <begin position="317"/>
        <end position="326"/>
    </location>
</feature>
<feature type="compositionally biased region" description="Polar residues" evidence="1">
    <location>
        <begin position="358"/>
        <end position="373"/>
    </location>
</feature>
<dbReference type="Gene3D" id="4.10.60.10">
    <property type="entry name" value="Zinc finger, CCHC-type"/>
    <property type="match status" value="1"/>
</dbReference>
<feature type="compositionally biased region" description="Polar residues" evidence="1">
    <location>
        <begin position="243"/>
        <end position="256"/>
    </location>
</feature>
<name>A0A8J2H0H1_COTCN</name>
<proteinExistence type="predicted"/>
<feature type="region of interest" description="Disordered" evidence="1">
    <location>
        <begin position="181"/>
        <end position="278"/>
    </location>
</feature>
<feature type="compositionally biased region" description="Polar residues" evidence="1">
    <location>
        <begin position="513"/>
        <end position="531"/>
    </location>
</feature>
<evidence type="ECO:0000313" key="3">
    <source>
        <dbReference type="Proteomes" id="UP000786811"/>
    </source>
</evidence>
<comment type="caution">
    <text evidence="2">The sequence shown here is derived from an EMBL/GenBank/DDBJ whole genome shotgun (WGS) entry which is preliminary data.</text>
</comment>
<dbReference type="Proteomes" id="UP000786811">
    <property type="component" value="Unassembled WGS sequence"/>
</dbReference>
<keyword evidence="3" id="KW-1185">Reference proteome</keyword>
<feature type="compositionally biased region" description="Low complexity" evidence="1">
    <location>
        <begin position="1191"/>
        <end position="1216"/>
    </location>
</feature>
<feature type="compositionally biased region" description="Basic and acidic residues" evidence="1">
    <location>
        <begin position="428"/>
        <end position="441"/>
    </location>
</feature>
<feature type="compositionally biased region" description="Polar residues" evidence="1">
    <location>
        <begin position="489"/>
        <end position="503"/>
    </location>
</feature>
<feature type="compositionally biased region" description="Low complexity" evidence="1">
    <location>
        <begin position="587"/>
        <end position="607"/>
    </location>
</feature>
<feature type="compositionally biased region" description="Polar residues" evidence="1">
    <location>
        <begin position="395"/>
        <end position="427"/>
    </location>
</feature>
<feature type="region of interest" description="Disordered" evidence="1">
    <location>
        <begin position="292"/>
        <end position="655"/>
    </location>
</feature>